<proteinExistence type="predicted"/>
<evidence type="ECO:0000259" key="1">
    <source>
        <dbReference type="PROSITE" id="PS50878"/>
    </source>
</evidence>
<evidence type="ECO:0000313" key="2">
    <source>
        <dbReference type="EMBL" id="KAL0405893.1"/>
    </source>
</evidence>
<dbReference type="InterPro" id="IPR000477">
    <property type="entry name" value="RT_dom"/>
</dbReference>
<protein>
    <recommendedName>
        <fullName evidence="1">Reverse transcriptase domain-containing protein</fullName>
    </recommendedName>
</protein>
<dbReference type="Pfam" id="PF13966">
    <property type="entry name" value="zf-RVT"/>
    <property type="match status" value="1"/>
</dbReference>
<name>A0AAW2TN16_9LAMI</name>
<dbReference type="PANTHER" id="PTHR33116">
    <property type="entry name" value="REVERSE TRANSCRIPTASE ZINC-BINDING DOMAIN-CONTAINING PROTEIN-RELATED-RELATED"/>
    <property type="match status" value="1"/>
</dbReference>
<dbReference type="AlphaFoldDB" id="A0AAW2TN16"/>
<gene>
    <name evidence="2" type="ORF">Slati_3903200</name>
</gene>
<reference evidence="2" key="2">
    <citation type="journal article" date="2024" name="Plant">
        <title>Genomic evolution and insights into agronomic trait innovations of Sesamum species.</title>
        <authorList>
            <person name="Miao H."/>
            <person name="Wang L."/>
            <person name="Qu L."/>
            <person name="Liu H."/>
            <person name="Sun Y."/>
            <person name="Le M."/>
            <person name="Wang Q."/>
            <person name="Wei S."/>
            <person name="Zheng Y."/>
            <person name="Lin W."/>
            <person name="Duan Y."/>
            <person name="Cao H."/>
            <person name="Xiong S."/>
            <person name="Wang X."/>
            <person name="Wei L."/>
            <person name="Li C."/>
            <person name="Ma Q."/>
            <person name="Ju M."/>
            <person name="Zhao R."/>
            <person name="Li G."/>
            <person name="Mu C."/>
            <person name="Tian Q."/>
            <person name="Mei H."/>
            <person name="Zhang T."/>
            <person name="Gao T."/>
            <person name="Zhang H."/>
        </authorList>
    </citation>
    <scope>NUCLEOTIDE SEQUENCE</scope>
    <source>
        <strain evidence="2">KEN1</strain>
    </source>
</reference>
<dbReference type="EMBL" id="JACGWN010000014">
    <property type="protein sequence ID" value="KAL0405893.1"/>
    <property type="molecule type" value="Genomic_DNA"/>
</dbReference>
<accession>A0AAW2TN16</accession>
<dbReference type="PROSITE" id="PS50878">
    <property type="entry name" value="RT_POL"/>
    <property type="match status" value="1"/>
</dbReference>
<dbReference type="Pfam" id="PF00078">
    <property type="entry name" value="RVT_1"/>
    <property type="match status" value="1"/>
</dbReference>
<reference evidence="2" key="1">
    <citation type="submission" date="2020-06" db="EMBL/GenBank/DDBJ databases">
        <authorList>
            <person name="Li T."/>
            <person name="Hu X."/>
            <person name="Zhang T."/>
            <person name="Song X."/>
            <person name="Zhang H."/>
            <person name="Dai N."/>
            <person name="Sheng W."/>
            <person name="Hou X."/>
            <person name="Wei L."/>
        </authorList>
    </citation>
    <scope>NUCLEOTIDE SEQUENCE</scope>
    <source>
        <strain evidence="2">KEN1</strain>
        <tissue evidence="2">Leaf</tissue>
    </source>
</reference>
<organism evidence="2">
    <name type="scientific">Sesamum latifolium</name>
    <dbReference type="NCBI Taxonomy" id="2727402"/>
    <lineage>
        <taxon>Eukaryota</taxon>
        <taxon>Viridiplantae</taxon>
        <taxon>Streptophyta</taxon>
        <taxon>Embryophyta</taxon>
        <taxon>Tracheophyta</taxon>
        <taxon>Spermatophyta</taxon>
        <taxon>Magnoliopsida</taxon>
        <taxon>eudicotyledons</taxon>
        <taxon>Gunneridae</taxon>
        <taxon>Pentapetalae</taxon>
        <taxon>asterids</taxon>
        <taxon>lamiids</taxon>
        <taxon>Lamiales</taxon>
        <taxon>Pedaliaceae</taxon>
        <taxon>Sesamum</taxon>
    </lineage>
</organism>
<dbReference type="InterPro" id="IPR026960">
    <property type="entry name" value="RVT-Znf"/>
</dbReference>
<dbReference type="PANTHER" id="PTHR33116:SF76">
    <property type="entry name" value="DUF4283 DOMAIN-CONTAINING PROTEIN"/>
    <property type="match status" value="1"/>
</dbReference>
<sequence>MVVFDIAEDKAPGPDRFSLGFFKAAWPVIGDEVTIAIQDFFGSCKLLRQINSTLITLIPKVASPTVVGEFRPISCCNVIYKVIMKVNVQRNYSLDIIDGISHRGVHSKLISGKLMICLNGISLLLPSTFLGSSGQFVAWIEECITSTSFSLSLNGELRGFFPGARGLRQANPMSPYLFVLAMEVLHLLLAQQVEQSEVFRYHWHCAEIGLVNLCFADDLLLFCRAEMQSVQLFWDSLMVFAEWSGFEANPCKSQLIVSKAAMDMKQALLCVLSFQEGTPPIKYLGVPLISSRLTAGDCSSLLHKIDERLKGWGKLQLSFVARVQLLRSVISSLNIYWAIAFVLPKGVIRVIEARMLKFLWHGNSDSGMAKVAWKDVCRPLEEGGQGIKALEPLNRALMSQHFWSIIKEDQIRFGSLGYSLIGSRMGRCGGLVPRPDHGTGGRSSDYEINFWAMYNTRFPRGPQTLRIPLDAKLQHVIRDGSWDWPEILDMEHRKITYQLPVLTEVDNISWNSPTGQFTSAAAYRIWQPPGPKVLWHHLLTGSLRIPRNSFMLWLAILGRLSTLDRAWWHGPNRICVLCTRGEQESHNHLFFDCEFSRQCLRILRLEVRFYFPRVTWMEL</sequence>
<comment type="caution">
    <text evidence="2">The sequence shown here is derived from an EMBL/GenBank/DDBJ whole genome shotgun (WGS) entry which is preliminary data.</text>
</comment>
<feature type="domain" description="Reverse transcriptase" evidence="1">
    <location>
        <begin position="39"/>
        <end position="288"/>
    </location>
</feature>